<dbReference type="EMBL" id="BJUV01000024">
    <property type="protein sequence ID" value="GEK83967.1"/>
    <property type="molecule type" value="Genomic_DNA"/>
</dbReference>
<protein>
    <submittedName>
        <fullName evidence="1">Uncharacterized protein</fullName>
    </submittedName>
</protein>
<gene>
    <name evidence="1" type="ORF">FFA01_22760</name>
</gene>
<sequence length="65" mass="6936">MSLASRVPCLLAYASDVDLVSGCVEGEGSIGEVRGLTFVVLPDGAPVPDDVDRVWDNVFVRKQSQ</sequence>
<dbReference type="Proteomes" id="UP000321154">
    <property type="component" value="Unassembled WGS sequence"/>
</dbReference>
<proteinExistence type="predicted"/>
<name>A0ABQ0UR63_9MICO</name>
<evidence type="ECO:0000313" key="1">
    <source>
        <dbReference type="EMBL" id="GEK83967.1"/>
    </source>
</evidence>
<evidence type="ECO:0000313" key="2">
    <source>
        <dbReference type="Proteomes" id="UP000321154"/>
    </source>
</evidence>
<organism evidence="1 2">
    <name type="scientific">Frigoribacterium faeni</name>
    <dbReference type="NCBI Taxonomy" id="145483"/>
    <lineage>
        <taxon>Bacteria</taxon>
        <taxon>Bacillati</taxon>
        <taxon>Actinomycetota</taxon>
        <taxon>Actinomycetes</taxon>
        <taxon>Micrococcales</taxon>
        <taxon>Microbacteriaceae</taxon>
        <taxon>Frigoribacterium</taxon>
    </lineage>
</organism>
<keyword evidence="2" id="KW-1185">Reference proteome</keyword>
<accession>A0ABQ0UR63</accession>
<reference evidence="1 2" key="1">
    <citation type="submission" date="2019-07" db="EMBL/GenBank/DDBJ databases">
        <title>Whole genome shotgun sequence of Frigoribacterium faeni NBRC 103066.</title>
        <authorList>
            <person name="Hosoyama A."/>
            <person name="Uohara A."/>
            <person name="Ohji S."/>
            <person name="Ichikawa N."/>
        </authorList>
    </citation>
    <scope>NUCLEOTIDE SEQUENCE [LARGE SCALE GENOMIC DNA]</scope>
    <source>
        <strain evidence="1 2">NBRC 103066</strain>
    </source>
</reference>
<comment type="caution">
    <text evidence="1">The sequence shown here is derived from an EMBL/GenBank/DDBJ whole genome shotgun (WGS) entry which is preliminary data.</text>
</comment>